<gene>
    <name evidence="2" type="ORF">PITG_20769</name>
</gene>
<dbReference type="SMART" id="SM00219">
    <property type="entry name" value="TyrKc"/>
    <property type="match status" value="1"/>
</dbReference>
<keyword evidence="2" id="KW-0808">Transferase</keyword>
<dbReference type="OMA" id="ETEYRMP"/>
<proteinExistence type="predicted"/>
<dbReference type="InParanoid" id="D0P2Z3"/>
<dbReference type="EMBL" id="DS028323">
    <property type="protein sequence ID" value="EEY58519.1"/>
    <property type="molecule type" value="Genomic_DNA"/>
</dbReference>
<dbReference type="Gene3D" id="1.10.510.10">
    <property type="entry name" value="Transferase(Phosphotransferase) domain 1"/>
    <property type="match status" value="1"/>
</dbReference>
<dbReference type="InterPro" id="IPR011009">
    <property type="entry name" value="Kinase-like_dom_sf"/>
</dbReference>
<protein>
    <submittedName>
        <fullName evidence="2">Protein kinase</fullName>
    </submittedName>
</protein>
<dbReference type="InterPro" id="IPR000719">
    <property type="entry name" value="Prot_kinase_dom"/>
</dbReference>
<dbReference type="GeneID" id="9466962"/>
<dbReference type="GO" id="GO:0005524">
    <property type="term" value="F:ATP binding"/>
    <property type="evidence" value="ECO:0007669"/>
    <property type="project" value="InterPro"/>
</dbReference>
<evidence type="ECO:0000313" key="2">
    <source>
        <dbReference type="EMBL" id="EEY58519.1"/>
    </source>
</evidence>
<evidence type="ECO:0000259" key="1">
    <source>
        <dbReference type="PROSITE" id="PS50011"/>
    </source>
</evidence>
<dbReference type="GO" id="GO:0004713">
    <property type="term" value="F:protein tyrosine kinase activity"/>
    <property type="evidence" value="ECO:0007669"/>
    <property type="project" value="InterPro"/>
</dbReference>
<evidence type="ECO:0000313" key="3">
    <source>
        <dbReference type="Proteomes" id="UP000006643"/>
    </source>
</evidence>
<dbReference type="PANTHER" id="PTHR44329">
    <property type="entry name" value="SERINE/THREONINE-PROTEIN KINASE TNNI3K-RELATED"/>
    <property type="match status" value="1"/>
</dbReference>
<dbReference type="Pfam" id="PF00069">
    <property type="entry name" value="Pkinase"/>
    <property type="match status" value="1"/>
</dbReference>
<keyword evidence="3" id="KW-1185">Reference proteome</keyword>
<organism evidence="2 3">
    <name type="scientific">Phytophthora infestans (strain T30-4)</name>
    <name type="common">Potato late blight agent</name>
    <dbReference type="NCBI Taxonomy" id="403677"/>
    <lineage>
        <taxon>Eukaryota</taxon>
        <taxon>Sar</taxon>
        <taxon>Stramenopiles</taxon>
        <taxon>Oomycota</taxon>
        <taxon>Peronosporomycetes</taxon>
        <taxon>Peronosporales</taxon>
        <taxon>Peronosporaceae</taxon>
        <taxon>Phytophthora</taxon>
    </lineage>
</organism>
<dbReference type="Proteomes" id="UP000006643">
    <property type="component" value="Unassembled WGS sequence"/>
</dbReference>
<dbReference type="RefSeq" id="XP_002895331.1">
    <property type="nucleotide sequence ID" value="XM_002895285.1"/>
</dbReference>
<dbReference type="eggNOG" id="KOG0192">
    <property type="taxonomic scope" value="Eukaryota"/>
</dbReference>
<sequence length="293" mass="33059">MSKTGAKAEGADSYRDHAEDQNLARIRIPYKEIKIRALLSRSQTREIRLGEYRNQQVVVKRLLKAKRSHLFHVQEFIYQIQIRSTLAHPNIVTLLGVAWNSVADVMLVMEHYPSGDLFSYLQNYSNYTSWERGKYRLAIGIARALVYLHSQPTPVAHRDLRASNVLLTETMRPKLTGFDSSCPDEHSHHCHVAGAPYWSAPEVLRGRPYTAKSDVYAFGVLLTELDTATAPFHDAVSPIGTKLKPIHPERSNAGNIAAELQSGMSSTHSRDRRWMLPARSRSKTNCYSTTSTA</sequence>
<dbReference type="InterPro" id="IPR051681">
    <property type="entry name" value="Ser/Thr_Kinases-Pseudokinases"/>
</dbReference>
<keyword evidence="2" id="KW-0418">Kinase</keyword>
<name>D0P2Z3_PHYIT</name>
<dbReference type="KEGG" id="pif:PITG_20769"/>
<dbReference type="HOGENOM" id="CLU_951467_0_0_1"/>
<dbReference type="STRING" id="403677.D0P2Z3"/>
<accession>D0P2Z3</accession>
<dbReference type="SUPFAM" id="SSF56112">
    <property type="entry name" value="Protein kinase-like (PK-like)"/>
    <property type="match status" value="1"/>
</dbReference>
<dbReference type="AlphaFoldDB" id="D0P2Z3"/>
<dbReference type="InterPro" id="IPR020635">
    <property type="entry name" value="Tyr_kinase_cat_dom"/>
</dbReference>
<feature type="domain" description="Protein kinase" evidence="1">
    <location>
        <begin position="33"/>
        <end position="293"/>
    </location>
</feature>
<dbReference type="PANTHER" id="PTHR44329:SF214">
    <property type="entry name" value="PROTEIN KINASE DOMAIN-CONTAINING PROTEIN"/>
    <property type="match status" value="1"/>
</dbReference>
<dbReference type="VEuPathDB" id="FungiDB:PITG_20769"/>
<dbReference type="GO" id="GO:0004674">
    <property type="term" value="F:protein serine/threonine kinase activity"/>
    <property type="evidence" value="ECO:0007669"/>
    <property type="project" value="TreeGrafter"/>
</dbReference>
<reference evidence="3" key="1">
    <citation type="journal article" date="2009" name="Nature">
        <title>Genome sequence and analysis of the Irish potato famine pathogen Phytophthora infestans.</title>
        <authorList>
            <consortium name="The Broad Institute Genome Sequencing Platform"/>
            <person name="Haas B.J."/>
            <person name="Kamoun S."/>
            <person name="Zody M.C."/>
            <person name="Jiang R.H."/>
            <person name="Handsaker R.E."/>
            <person name="Cano L.M."/>
            <person name="Grabherr M."/>
            <person name="Kodira C.D."/>
            <person name="Raffaele S."/>
            <person name="Torto-Alalibo T."/>
            <person name="Bozkurt T.O."/>
            <person name="Ah-Fong A.M."/>
            <person name="Alvarado L."/>
            <person name="Anderson V.L."/>
            <person name="Armstrong M.R."/>
            <person name="Avrova A."/>
            <person name="Baxter L."/>
            <person name="Beynon J."/>
            <person name="Boevink P.C."/>
            <person name="Bollmann S.R."/>
            <person name="Bos J.I."/>
            <person name="Bulone V."/>
            <person name="Cai G."/>
            <person name="Cakir C."/>
            <person name="Carrington J.C."/>
            <person name="Chawner M."/>
            <person name="Conti L."/>
            <person name="Costanzo S."/>
            <person name="Ewan R."/>
            <person name="Fahlgren N."/>
            <person name="Fischbach M.A."/>
            <person name="Fugelstad J."/>
            <person name="Gilroy E.M."/>
            <person name="Gnerre S."/>
            <person name="Green P.J."/>
            <person name="Grenville-Briggs L.J."/>
            <person name="Griffith J."/>
            <person name="Grunwald N.J."/>
            <person name="Horn K."/>
            <person name="Horner N.R."/>
            <person name="Hu C.H."/>
            <person name="Huitema E."/>
            <person name="Jeong D.H."/>
            <person name="Jones A.M."/>
            <person name="Jones J.D."/>
            <person name="Jones R.W."/>
            <person name="Karlsson E.K."/>
            <person name="Kunjeti S.G."/>
            <person name="Lamour K."/>
            <person name="Liu Z."/>
            <person name="Ma L."/>
            <person name="Maclean D."/>
            <person name="Chibucos M.C."/>
            <person name="McDonald H."/>
            <person name="McWalters J."/>
            <person name="Meijer H.J."/>
            <person name="Morgan W."/>
            <person name="Morris P.F."/>
            <person name="Munro C.A."/>
            <person name="O'Neill K."/>
            <person name="Ospina-Giraldo M."/>
            <person name="Pinzon A."/>
            <person name="Pritchard L."/>
            <person name="Ramsahoye B."/>
            <person name="Ren Q."/>
            <person name="Restrepo S."/>
            <person name="Roy S."/>
            <person name="Sadanandom A."/>
            <person name="Savidor A."/>
            <person name="Schornack S."/>
            <person name="Schwartz D.C."/>
            <person name="Schumann U.D."/>
            <person name="Schwessinger B."/>
            <person name="Seyer L."/>
            <person name="Sharpe T."/>
            <person name="Silvar C."/>
            <person name="Song J."/>
            <person name="Studholme D.J."/>
            <person name="Sykes S."/>
            <person name="Thines M."/>
            <person name="van de Vondervoort P.J."/>
            <person name="Phuntumart V."/>
            <person name="Wawra S."/>
            <person name="Weide R."/>
            <person name="Win J."/>
            <person name="Young C."/>
            <person name="Zhou S."/>
            <person name="Fry W."/>
            <person name="Meyers B.C."/>
            <person name="van West P."/>
            <person name="Ristaino J."/>
            <person name="Govers F."/>
            <person name="Birch P.R."/>
            <person name="Whisson S.C."/>
            <person name="Judelson H.S."/>
            <person name="Nusbaum C."/>
        </authorList>
    </citation>
    <scope>NUCLEOTIDE SEQUENCE [LARGE SCALE GENOMIC DNA]</scope>
    <source>
        <strain evidence="3">T30-4</strain>
    </source>
</reference>
<dbReference type="PROSITE" id="PS50011">
    <property type="entry name" value="PROTEIN_KINASE_DOM"/>
    <property type="match status" value="1"/>
</dbReference>
<dbReference type="OrthoDB" id="4062651at2759"/>